<dbReference type="InterPro" id="IPR036397">
    <property type="entry name" value="RNaseH_sf"/>
</dbReference>
<dbReference type="Pfam" id="PF17921">
    <property type="entry name" value="Integrase_H2C2"/>
    <property type="match status" value="1"/>
</dbReference>
<dbReference type="Gene3D" id="3.10.10.10">
    <property type="entry name" value="HIV Type 1 Reverse Transcriptase, subunit A, domain 1"/>
    <property type="match status" value="1"/>
</dbReference>
<evidence type="ECO:0000313" key="14">
    <source>
        <dbReference type="EMBL" id="OCA14401.1"/>
    </source>
</evidence>
<keyword evidence="7" id="KW-0255">Endonuclease</keyword>
<dbReference type="PROSITE" id="PS50994">
    <property type="entry name" value="INTEGRASE"/>
    <property type="match status" value="1"/>
</dbReference>
<dbReference type="FunFam" id="3.30.70.270:FF:000003">
    <property type="entry name" value="Transposon Ty3-G Gag-Pol polyprotein"/>
    <property type="match status" value="1"/>
</dbReference>
<dbReference type="Gene3D" id="1.10.340.70">
    <property type="match status" value="1"/>
</dbReference>
<evidence type="ECO:0000256" key="5">
    <source>
        <dbReference type="ARBA" id="ARBA00022695"/>
    </source>
</evidence>
<dbReference type="AlphaFoldDB" id="A0A1B8XUS4"/>
<evidence type="ECO:0000256" key="8">
    <source>
        <dbReference type="ARBA" id="ARBA00022801"/>
    </source>
</evidence>
<feature type="domain" description="Integrase catalytic" evidence="13">
    <location>
        <begin position="685"/>
        <end position="847"/>
    </location>
</feature>
<dbReference type="InterPro" id="IPR012337">
    <property type="entry name" value="RNaseH-like_sf"/>
</dbReference>
<dbReference type="CDD" id="cd01647">
    <property type="entry name" value="RT_LTR"/>
    <property type="match status" value="1"/>
</dbReference>
<reference evidence="14" key="1">
    <citation type="submission" date="2009-11" db="EMBL/GenBank/DDBJ databases">
        <authorList>
            <consortium name="US DOE Joint Genome Institute (JGI-PGF)"/>
            <person name="Ottilar R."/>
            <person name="Schmutz J."/>
            <person name="Salamov A."/>
            <person name="Cheng J.F."/>
            <person name="Lucas S."/>
            <person name="Pitluck S."/>
            <person name="Gundlach H."/>
            <person name="Guo Y."/>
            <person name="Haberer G."/>
            <person name="Nasrallah J."/>
            <person name="Mayer K.F.X."/>
            <person name="van de Peer Y."/>
            <person name="Weigel D."/>
            <person name="Grigoriev I.V."/>
        </authorList>
    </citation>
    <scope>NUCLEOTIDE SEQUENCE</scope>
    <source>
        <strain evidence="14">Nigerian</strain>
    </source>
</reference>
<feature type="region of interest" description="Disordered" evidence="12">
    <location>
        <begin position="957"/>
        <end position="996"/>
    </location>
</feature>
<evidence type="ECO:0000256" key="12">
    <source>
        <dbReference type="SAM" id="MobiDB-lite"/>
    </source>
</evidence>
<comment type="similarity">
    <text evidence="1">Belongs to the beta type-B retroviral polymerase family. HERV class-II K(HML-2) pol subfamily.</text>
</comment>
<dbReference type="InterPro" id="IPR043128">
    <property type="entry name" value="Rev_trsase/Diguanyl_cyclase"/>
</dbReference>
<feature type="compositionally biased region" description="Basic and acidic residues" evidence="12">
    <location>
        <begin position="968"/>
        <end position="985"/>
    </location>
</feature>
<dbReference type="InterPro" id="IPR021109">
    <property type="entry name" value="Peptidase_aspartic_dom_sf"/>
</dbReference>
<keyword evidence="8" id="KW-0378">Hydrolase</keyword>
<dbReference type="InterPro" id="IPR001584">
    <property type="entry name" value="Integrase_cat-core"/>
</dbReference>
<dbReference type="EC" id="3.1.26.4" evidence="2"/>
<dbReference type="FunFam" id="3.30.420.10:FF:000063">
    <property type="entry name" value="Retrovirus-related Pol polyprotein from transposon 297-like Protein"/>
    <property type="match status" value="1"/>
</dbReference>
<dbReference type="SUPFAM" id="SSF53098">
    <property type="entry name" value="Ribonuclease H-like"/>
    <property type="match status" value="1"/>
</dbReference>
<dbReference type="EC" id="2.7.7.49" evidence="3"/>
<organism evidence="14">
    <name type="scientific">Xenopus tropicalis</name>
    <name type="common">Western clawed frog</name>
    <name type="synonym">Silurana tropicalis</name>
    <dbReference type="NCBI Taxonomy" id="8364"/>
    <lineage>
        <taxon>Eukaryota</taxon>
        <taxon>Metazoa</taxon>
        <taxon>Chordata</taxon>
        <taxon>Craniata</taxon>
        <taxon>Vertebrata</taxon>
        <taxon>Euteleostomi</taxon>
        <taxon>Amphibia</taxon>
        <taxon>Batrachia</taxon>
        <taxon>Anura</taxon>
        <taxon>Pipoidea</taxon>
        <taxon>Pipidae</taxon>
        <taxon>Xenopodinae</taxon>
        <taxon>Xenopus</taxon>
        <taxon>Silurana</taxon>
    </lineage>
</organism>
<dbReference type="EMBL" id="KV461700">
    <property type="protein sequence ID" value="OCA14401.1"/>
    <property type="molecule type" value="Genomic_DNA"/>
</dbReference>
<dbReference type="FunFam" id="1.10.340.70:FF:000004">
    <property type="entry name" value="Retrovirus-related Pol polyprotein from transposon 297-like Protein"/>
    <property type="match status" value="1"/>
</dbReference>
<evidence type="ECO:0000256" key="6">
    <source>
        <dbReference type="ARBA" id="ARBA00022722"/>
    </source>
</evidence>
<keyword evidence="11" id="KW-0175">Coiled coil</keyword>
<dbReference type="PANTHER" id="PTHR37984">
    <property type="entry name" value="PROTEIN CBG26694"/>
    <property type="match status" value="1"/>
</dbReference>
<evidence type="ECO:0000256" key="11">
    <source>
        <dbReference type="SAM" id="Coils"/>
    </source>
</evidence>
<dbReference type="PANTHER" id="PTHR37984:SF15">
    <property type="entry name" value="INTEGRASE CATALYTIC DOMAIN-CONTAINING PROTEIN"/>
    <property type="match status" value="1"/>
</dbReference>
<evidence type="ECO:0000256" key="3">
    <source>
        <dbReference type="ARBA" id="ARBA00012493"/>
    </source>
</evidence>
<dbReference type="CDD" id="cd09274">
    <property type="entry name" value="RNase_HI_RT_Ty3"/>
    <property type="match status" value="1"/>
</dbReference>
<dbReference type="Gene3D" id="3.30.420.10">
    <property type="entry name" value="Ribonuclease H-like superfamily/Ribonuclease H"/>
    <property type="match status" value="1"/>
</dbReference>
<sequence length="996" mass="112415">MLDTGSAVSILPEDIYLKYFAKDPLVAPALRLVSYLKDPIPVLGCLQVTVQFESNTAKCDFYIVNNGTAILGRDLFAALNLQLVDSCITTAPVPPSQPVSKISPQNNTPLGCAKNFVHKVKLRPDVKPVRQKLRRLPYSIRETVSQELKKLVEQDVIEKSESSEWVSPIVVTMKKTGGIRLCVDLREPNKAVVIDNHPLPHIEEIFSELRGAKFFSTLDLQSAYHQVLLHEESRDLTAFITHDAPSCFQRLMSSILHDIPGVQCYLDDIIVYAPTLDSHDKYLKKVLKRIDSAGLKLNHSKCHSRQTQLSFLGHIISQNGLLPDPDHVNAVTQAPTPSDFQTLRAFLGLTSWYSKFIPNNASVVEPLRALLRGTSSLVWSETAQHSFETVKQLIVNSPALALFDPVLPTMVTTDASDYGIGAVLTQIHADQLEKTVAFASRTLTEAERKYSTVEKEALACVWATEKWRTYLWGREFTLCTDHSPLTTLLTTKGLGRAGMRIARWSARLLNFNYKIQYKPGLKNVTADCLSRLPLPAATDTLEEDIEVVALTDDILSSTVTAADFKQACLTCPVQEKLRDILQSKWPNSEKKVSPDLQPYYRIRHELSLVDDYVVRGSHRLLVPETLREKFIQLAHESHQGIVRTKQRLRELYWWPAMDADVVTAIHSCVTCQNHDKTAITHTPPLQPVPFPDSAWEKLAIDIVGPFTDATIDCRFAITLIDYYSKWPEIAFVSHITSATVITFLSTVFSREGNPKELISDNGPQFVSSEFEFFLRERNIVHRKSSVYYPQANGEIERFNRSLKEALQTANLTGKSWKAFTTEFLHNYRATCHATTQASPAELLHGRQMRTKLHVADIKFPQDALATKSSTADIVKRQQAKCKAYTDRKPGAREVHFQPGSLVRVKKPGLLKQGQSKFTTPLEVRRQRGPYTYELSDGRIWNASRLAPVRHDLAEVPFDEGHIPTPDITCDRPEQSEPIRRPERNRKQPAWTKDYVM</sequence>
<keyword evidence="5" id="KW-0548">Nucleotidyltransferase</keyword>
<dbReference type="FunFam" id="3.10.20.370:FF:000001">
    <property type="entry name" value="Retrovirus-related Pol polyprotein from transposon 17.6-like protein"/>
    <property type="match status" value="1"/>
</dbReference>
<keyword evidence="9" id="KW-0695">RNA-directed DNA polymerase</keyword>
<dbReference type="Pfam" id="PF00078">
    <property type="entry name" value="RVT_1"/>
    <property type="match status" value="1"/>
</dbReference>
<accession>A0A1B8XUS4</accession>
<dbReference type="InterPro" id="IPR043502">
    <property type="entry name" value="DNA/RNA_pol_sf"/>
</dbReference>
<evidence type="ECO:0000256" key="10">
    <source>
        <dbReference type="ARBA" id="ARBA00039658"/>
    </source>
</evidence>
<name>A0A1B8XUS4_XENTR</name>
<evidence type="ECO:0000256" key="7">
    <source>
        <dbReference type="ARBA" id="ARBA00022759"/>
    </source>
</evidence>
<dbReference type="InterPro" id="IPR000477">
    <property type="entry name" value="RT_dom"/>
</dbReference>
<evidence type="ECO:0000259" key="13">
    <source>
        <dbReference type="PROSITE" id="PS50994"/>
    </source>
</evidence>
<dbReference type="FunFam" id="3.30.70.270:FF:000020">
    <property type="entry name" value="Transposon Tf2-6 polyprotein-like Protein"/>
    <property type="match status" value="1"/>
</dbReference>
<dbReference type="SUPFAM" id="SSF56672">
    <property type="entry name" value="DNA/RNA polymerases"/>
    <property type="match status" value="1"/>
</dbReference>
<evidence type="ECO:0000256" key="4">
    <source>
        <dbReference type="ARBA" id="ARBA00022679"/>
    </source>
</evidence>
<dbReference type="GO" id="GO:0003676">
    <property type="term" value="F:nucleic acid binding"/>
    <property type="evidence" value="ECO:0007669"/>
    <property type="project" value="InterPro"/>
</dbReference>
<reference evidence="14" key="2">
    <citation type="journal article" date="2010" name="Science">
        <title>The genome of the Western clawed frog Xenopus tropicalis.</title>
        <authorList>
            <person name="Hellsten U."/>
            <person name="Harland R.M."/>
            <person name="Gilchrist M.J."/>
            <person name="Hendrix D."/>
            <person name="Jurka J."/>
            <person name="Kapitonov V."/>
            <person name="Ovcharenko I."/>
            <person name="Putnam N.H."/>
            <person name="Shu S."/>
            <person name="Taher L."/>
            <person name="Blitz I.L."/>
            <person name="Blumberg B."/>
            <person name="Dichmann D.S."/>
            <person name="Dubchak I."/>
            <person name="Amaya E."/>
            <person name="Detter J.C."/>
            <person name="Fletcher R."/>
            <person name="Gerhard D.S."/>
            <person name="Goodstein D."/>
            <person name="Graves T."/>
            <person name="Grigoriev I.V."/>
            <person name="Grimwood J."/>
            <person name="Kawashima T."/>
            <person name="Lindquist E."/>
            <person name="Lucas S.M."/>
            <person name="Mead P.E."/>
            <person name="Mitros T."/>
            <person name="Ogino H."/>
            <person name="Ohta Y."/>
            <person name="Poliakov A.V."/>
            <person name="Pollet N."/>
            <person name="Robert J."/>
            <person name="Salamov A."/>
            <person name="Sater A.K."/>
            <person name="Schmutz J."/>
            <person name="Terry A."/>
            <person name="Vize P.D."/>
            <person name="Warren W.C."/>
            <person name="Wells D."/>
            <person name="Wills A."/>
            <person name="Wilson R.K."/>
            <person name="Zimmerman L.B."/>
            <person name="Zorn A.M."/>
            <person name="Grainger R."/>
            <person name="Grammer T."/>
            <person name="Khokha M.K."/>
            <person name="Richardson P.M."/>
            <person name="Rokhsar D.S."/>
        </authorList>
    </citation>
    <scope>NUCLEOTIDE SEQUENCE [LARGE SCALE GENOMIC DNA]</scope>
    <source>
        <strain evidence="14">Nigerian</strain>
    </source>
</reference>
<reference evidence="14" key="3">
    <citation type="submission" date="2016-05" db="EMBL/GenBank/DDBJ databases">
        <title>WGS assembly of Xenopus tropicalis.</title>
        <authorList>
            <person name="Sessions A."/>
            <person name="Jenkins J."/>
            <person name="Mitros T."/>
            <person name="Lyons J.T."/>
            <person name="Dichmann D.S."/>
            <person name="Robert J."/>
            <person name="Harland R.M."/>
            <person name="Rokhsar D.S."/>
        </authorList>
    </citation>
    <scope>NUCLEOTIDE SEQUENCE</scope>
    <source>
        <strain evidence="14">Nigerian</strain>
    </source>
</reference>
<evidence type="ECO:0000256" key="2">
    <source>
        <dbReference type="ARBA" id="ARBA00012180"/>
    </source>
</evidence>
<evidence type="ECO:0000256" key="9">
    <source>
        <dbReference type="ARBA" id="ARBA00022918"/>
    </source>
</evidence>
<protein>
    <recommendedName>
        <fullName evidence="10">Gypsy retrotransposon integrase-like protein 1</fullName>
        <ecNumber evidence="3">2.7.7.49</ecNumber>
        <ecNumber evidence="2">3.1.26.4</ecNumber>
    </recommendedName>
</protein>
<keyword evidence="4" id="KW-0808">Transferase</keyword>
<dbReference type="Gene3D" id="3.30.70.270">
    <property type="match status" value="2"/>
</dbReference>
<dbReference type="GO" id="GO:0004523">
    <property type="term" value="F:RNA-DNA hybrid ribonuclease activity"/>
    <property type="evidence" value="ECO:0007669"/>
    <property type="project" value="UniProtKB-EC"/>
</dbReference>
<dbReference type="GO" id="GO:0015074">
    <property type="term" value="P:DNA integration"/>
    <property type="evidence" value="ECO:0007669"/>
    <property type="project" value="InterPro"/>
</dbReference>
<evidence type="ECO:0000256" key="1">
    <source>
        <dbReference type="ARBA" id="ARBA00010879"/>
    </source>
</evidence>
<dbReference type="SUPFAM" id="SSF50630">
    <property type="entry name" value="Acid proteases"/>
    <property type="match status" value="1"/>
</dbReference>
<proteinExistence type="inferred from homology"/>
<feature type="coiled-coil region" evidence="11">
    <location>
        <begin position="429"/>
        <end position="456"/>
    </location>
</feature>
<dbReference type="InterPro" id="IPR050951">
    <property type="entry name" value="Retrovirus_Pol_polyprotein"/>
</dbReference>
<dbReference type="InterPro" id="IPR041588">
    <property type="entry name" value="Integrase_H2C2"/>
</dbReference>
<dbReference type="Pfam" id="PF17917">
    <property type="entry name" value="RT_RNaseH"/>
    <property type="match status" value="1"/>
</dbReference>
<gene>
    <name evidence="14" type="ORF">XENTR_v90026852mg</name>
</gene>
<keyword evidence="6" id="KW-0540">Nuclease</keyword>
<dbReference type="InterPro" id="IPR041373">
    <property type="entry name" value="RT_RNaseH"/>
</dbReference>
<dbReference type="Pfam" id="PF00665">
    <property type="entry name" value="rve"/>
    <property type="match status" value="1"/>
</dbReference>